<accession>A0A0F9D555</accession>
<sequence length="124" mass="14614">MTEGMLDVVRKQIKDICERMYPGYWFEVYPYRSFLNTLMLYVNLHPYLLDSTDLASCRVELIAWDRGNVEVAFDLLSYHDFRDQIIKQLNKAIDRVVKHHCNSADGFECQGEEFRVPDKGKTKT</sequence>
<comment type="caution">
    <text evidence="1">The sequence shown here is derived from an EMBL/GenBank/DDBJ whole genome shotgun (WGS) entry which is preliminary data.</text>
</comment>
<name>A0A0F9D555_9ZZZZ</name>
<dbReference type="EMBL" id="LAZR01033188">
    <property type="protein sequence ID" value="KKL48806.1"/>
    <property type="molecule type" value="Genomic_DNA"/>
</dbReference>
<evidence type="ECO:0000313" key="1">
    <source>
        <dbReference type="EMBL" id="KKL48806.1"/>
    </source>
</evidence>
<dbReference type="AlphaFoldDB" id="A0A0F9D555"/>
<organism evidence="1">
    <name type="scientific">marine sediment metagenome</name>
    <dbReference type="NCBI Taxonomy" id="412755"/>
    <lineage>
        <taxon>unclassified sequences</taxon>
        <taxon>metagenomes</taxon>
        <taxon>ecological metagenomes</taxon>
    </lineage>
</organism>
<protein>
    <submittedName>
        <fullName evidence="1">Uncharacterized protein</fullName>
    </submittedName>
</protein>
<reference evidence="1" key="1">
    <citation type="journal article" date="2015" name="Nature">
        <title>Complex archaea that bridge the gap between prokaryotes and eukaryotes.</title>
        <authorList>
            <person name="Spang A."/>
            <person name="Saw J.H."/>
            <person name="Jorgensen S.L."/>
            <person name="Zaremba-Niedzwiedzka K."/>
            <person name="Martijn J."/>
            <person name="Lind A.E."/>
            <person name="van Eijk R."/>
            <person name="Schleper C."/>
            <person name="Guy L."/>
            <person name="Ettema T.J."/>
        </authorList>
    </citation>
    <scope>NUCLEOTIDE SEQUENCE</scope>
</reference>
<proteinExistence type="predicted"/>
<gene>
    <name evidence="1" type="ORF">LCGC14_2321830</name>
</gene>